<protein>
    <submittedName>
        <fullName evidence="1">Uncharacterized protein</fullName>
    </submittedName>
</protein>
<name>A0A0A9A7G2_ARUDO</name>
<accession>A0A0A9A7G2</accession>
<organism evidence="1">
    <name type="scientific">Arundo donax</name>
    <name type="common">Giant reed</name>
    <name type="synonym">Donax arundinaceus</name>
    <dbReference type="NCBI Taxonomy" id="35708"/>
    <lineage>
        <taxon>Eukaryota</taxon>
        <taxon>Viridiplantae</taxon>
        <taxon>Streptophyta</taxon>
        <taxon>Embryophyta</taxon>
        <taxon>Tracheophyta</taxon>
        <taxon>Spermatophyta</taxon>
        <taxon>Magnoliopsida</taxon>
        <taxon>Liliopsida</taxon>
        <taxon>Poales</taxon>
        <taxon>Poaceae</taxon>
        <taxon>PACMAD clade</taxon>
        <taxon>Arundinoideae</taxon>
        <taxon>Arundineae</taxon>
        <taxon>Arundo</taxon>
    </lineage>
</organism>
<evidence type="ECO:0000313" key="1">
    <source>
        <dbReference type="EMBL" id="JAD45888.1"/>
    </source>
</evidence>
<proteinExistence type="predicted"/>
<reference evidence="1" key="2">
    <citation type="journal article" date="2015" name="Data Brief">
        <title>Shoot transcriptome of the giant reed, Arundo donax.</title>
        <authorList>
            <person name="Barrero R.A."/>
            <person name="Guerrero F.D."/>
            <person name="Moolhuijzen P."/>
            <person name="Goolsby J.A."/>
            <person name="Tidwell J."/>
            <person name="Bellgard S.E."/>
            <person name="Bellgard M.I."/>
        </authorList>
    </citation>
    <scope>NUCLEOTIDE SEQUENCE</scope>
    <source>
        <tissue evidence="1">Shoot tissue taken approximately 20 cm above the soil surface</tissue>
    </source>
</reference>
<dbReference type="EMBL" id="GBRH01252007">
    <property type="protein sequence ID" value="JAD45888.1"/>
    <property type="molecule type" value="Transcribed_RNA"/>
</dbReference>
<dbReference type="AlphaFoldDB" id="A0A0A9A7G2"/>
<sequence length="35" mass="3938">MINEFIPFRFSLPAHRCARCHQSAKVLSSLEGTSC</sequence>
<reference evidence="1" key="1">
    <citation type="submission" date="2014-09" db="EMBL/GenBank/DDBJ databases">
        <authorList>
            <person name="Magalhaes I.L.F."/>
            <person name="Oliveira U."/>
            <person name="Santos F.R."/>
            <person name="Vidigal T.H.D.A."/>
            <person name="Brescovit A.D."/>
            <person name="Santos A.J."/>
        </authorList>
    </citation>
    <scope>NUCLEOTIDE SEQUENCE</scope>
    <source>
        <tissue evidence="1">Shoot tissue taken approximately 20 cm above the soil surface</tissue>
    </source>
</reference>